<dbReference type="EMBL" id="BJXB01000005">
    <property type="protein sequence ID" value="GEM45911.1"/>
    <property type="molecule type" value="Genomic_DNA"/>
</dbReference>
<name>A0A511N074_DEIC1</name>
<proteinExistence type="predicted"/>
<reference evidence="1 2" key="1">
    <citation type="submission" date="2019-07" db="EMBL/GenBank/DDBJ databases">
        <title>Whole genome shotgun sequence of Deinococcus cellulosilyticus NBRC 106333.</title>
        <authorList>
            <person name="Hosoyama A."/>
            <person name="Uohara A."/>
            <person name="Ohji S."/>
            <person name="Ichikawa N."/>
        </authorList>
    </citation>
    <scope>NUCLEOTIDE SEQUENCE [LARGE SCALE GENOMIC DNA]</scope>
    <source>
        <strain evidence="1 2">NBRC 106333</strain>
    </source>
</reference>
<organism evidence="1 2">
    <name type="scientific">Deinococcus cellulosilyticus (strain DSM 18568 / NBRC 106333 / KACC 11606 / 5516J-15)</name>
    <dbReference type="NCBI Taxonomy" id="1223518"/>
    <lineage>
        <taxon>Bacteria</taxon>
        <taxon>Thermotogati</taxon>
        <taxon>Deinococcota</taxon>
        <taxon>Deinococci</taxon>
        <taxon>Deinococcales</taxon>
        <taxon>Deinococcaceae</taxon>
        <taxon>Deinococcus</taxon>
    </lineage>
</organism>
<evidence type="ECO:0000313" key="2">
    <source>
        <dbReference type="Proteomes" id="UP000321306"/>
    </source>
</evidence>
<protein>
    <submittedName>
        <fullName evidence="1">Uncharacterized protein</fullName>
    </submittedName>
</protein>
<dbReference type="Proteomes" id="UP000321306">
    <property type="component" value="Unassembled WGS sequence"/>
</dbReference>
<dbReference type="RefSeq" id="WP_146883619.1">
    <property type="nucleotide sequence ID" value="NZ_BJXB01000005.1"/>
</dbReference>
<dbReference type="AlphaFoldDB" id="A0A511N074"/>
<comment type="caution">
    <text evidence="1">The sequence shown here is derived from an EMBL/GenBank/DDBJ whole genome shotgun (WGS) entry which is preliminary data.</text>
</comment>
<gene>
    <name evidence="1" type="ORF">DC3_15460</name>
</gene>
<accession>A0A511N074</accession>
<keyword evidence="2" id="KW-1185">Reference proteome</keyword>
<sequence>MAIATDAASSTLADKVRTQGIIILFRKDGSLRAVTWTDFGWVYDPTPTNDVTTTTLTGNRDGVNVTVKEAITEVAKSWSFGTVSLTDSIRALHIGSDIETSDVSGMTGVKGGTESVGSTTGEMIVIRKVSGGPHLVIYYPSVQLRGDGEGEQESFTRLNFVSTVIADSTFEPPATIIDTYDATSFEYGVWYIVPDALLDDVLDALNDIQPAA</sequence>
<evidence type="ECO:0000313" key="1">
    <source>
        <dbReference type="EMBL" id="GEM45911.1"/>
    </source>
</evidence>